<dbReference type="CDD" id="cd01949">
    <property type="entry name" value="GGDEF"/>
    <property type="match status" value="1"/>
</dbReference>
<dbReference type="PANTHER" id="PTHR46663">
    <property type="entry name" value="DIGUANYLATE CYCLASE DGCT-RELATED"/>
    <property type="match status" value="1"/>
</dbReference>
<evidence type="ECO:0000313" key="5">
    <source>
        <dbReference type="Proteomes" id="UP000230390"/>
    </source>
</evidence>
<dbReference type="AlphaFoldDB" id="A0A2G8TKR9"/>
<dbReference type="InterPro" id="IPR035965">
    <property type="entry name" value="PAS-like_dom_sf"/>
</dbReference>
<dbReference type="InterPro" id="IPR052163">
    <property type="entry name" value="DGC-Regulatory_Protein"/>
</dbReference>
<dbReference type="InterPro" id="IPR000014">
    <property type="entry name" value="PAS"/>
</dbReference>
<dbReference type="NCBIfam" id="TIGR00229">
    <property type="entry name" value="sensory_box"/>
    <property type="match status" value="1"/>
</dbReference>
<keyword evidence="5" id="KW-1185">Reference proteome</keyword>
<dbReference type="FunFam" id="3.30.70.270:FF:000001">
    <property type="entry name" value="Diguanylate cyclase domain protein"/>
    <property type="match status" value="1"/>
</dbReference>
<name>A0A2G8TKR9_9BURK</name>
<dbReference type="InterPro" id="IPR000160">
    <property type="entry name" value="GGDEF_dom"/>
</dbReference>
<evidence type="ECO:0008006" key="6">
    <source>
        <dbReference type="Google" id="ProtNLM"/>
    </source>
</evidence>
<organism evidence="4 5">
    <name type="scientific">Massilia eurypsychrophila</name>
    <dbReference type="NCBI Taxonomy" id="1485217"/>
    <lineage>
        <taxon>Bacteria</taxon>
        <taxon>Pseudomonadati</taxon>
        <taxon>Pseudomonadota</taxon>
        <taxon>Betaproteobacteria</taxon>
        <taxon>Burkholderiales</taxon>
        <taxon>Oxalobacteraceae</taxon>
        <taxon>Telluria group</taxon>
        <taxon>Massilia</taxon>
    </lineage>
</organism>
<evidence type="ECO:0000313" key="4">
    <source>
        <dbReference type="EMBL" id="PIL46650.1"/>
    </source>
</evidence>
<proteinExistence type="predicted"/>
<feature type="domain" description="GGDEF" evidence="3">
    <location>
        <begin position="304"/>
        <end position="437"/>
    </location>
</feature>
<dbReference type="InterPro" id="IPR043128">
    <property type="entry name" value="Rev_trsase/Diguanyl_cyclase"/>
</dbReference>
<dbReference type="SMART" id="SM00267">
    <property type="entry name" value="GGDEF"/>
    <property type="match status" value="1"/>
</dbReference>
<evidence type="ECO:0000259" key="2">
    <source>
        <dbReference type="PROSITE" id="PS50113"/>
    </source>
</evidence>
<protein>
    <recommendedName>
        <fullName evidence="6">Sensor domain-containing diguanylate cyclase</fullName>
    </recommendedName>
</protein>
<dbReference type="Gene3D" id="3.30.450.20">
    <property type="entry name" value="PAS domain"/>
    <property type="match status" value="1"/>
</dbReference>
<dbReference type="PANTHER" id="PTHR46663:SF3">
    <property type="entry name" value="SLL0267 PROTEIN"/>
    <property type="match status" value="1"/>
</dbReference>
<dbReference type="SUPFAM" id="SSF55073">
    <property type="entry name" value="Nucleotide cyclase"/>
    <property type="match status" value="1"/>
</dbReference>
<dbReference type="GO" id="GO:0003824">
    <property type="term" value="F:catalytic activity"/>
    <property type="evidence" value="ECO:0007669"/>
    <property type="project" value="UniProtKB-ARBA"/>
</dbReference>
<dbReference type="PROSITE" id="PS50112">
    <property type="entry name" value="PAS"/>
    <property type="match status" value="1"/>
</dbReference>
<evidence type="ECO:0000259" key="3">
    <source>
        <dbReference type="PROSITE" id="PS50887"/>
    </source>
</evidence>
<sequence length="448" mass="49822">MRLPHFIRANVDSILDEWEKFAQAFKHAEGLDQTALRDHARGILLVICDDLECEQSSSERDEKSKGRAPPMPAETEAAMHGLSRYVEGFDVNESIAEFRALRASVLRLSVDSLALPSVAADDITRFNEAIDQAVAESLARFTDMKERRNRLFEALLSSSPDLNYILETTGAIIYANRAFSDVFQKIPAELIGNDFRSLCKPFVRDIERQLKSVVATRKTHRGEMFTQLDGGEERAYEYLLVPVFNPAGVCEAVAGSARDITERKASEERVRRSANHDFLTELPNRSLFRERLEHEIKHSTRTGLPLGLMFIDLDLFKEVNDRLGHAAGDQMLQEVARRISKCVRDTDTVARLGGDEFTVILTDVTLPDHIESIAAEILDELRRPFELAAGEASISCSIGITVCPGDGITPDELVRNADEAMYASKNAGRNGYQFFTVAMRGVGSGGPV</sequence>
<feature type="domain" description="PAC" evidence="2">
    <location>
        <begin position="220"/>
        <end position="272"/>
    </location>
</feature>
<accession>A0A2G8TKR9</accession>
<comment type="caution">
    <text evidence="4">The sequence shown here is derived from an EMBL/GenBank/DDBJ whole genome shotgun (WGS) entry which is preliminary data.</text>
</comment>
<dbReference type="Pfam" id="PF00990">
    <property type="entry name" value="GGDEF"/>
    <property type="match status" value="1"/>
</dbReference>
<dbReference type="NCBIfam" id="TIGR00254">
    <property type="entry name" value="GGDEF"/>
    <property type="match status" value="1"/>
</dbReference>
<dbReference type="SUPFAM" id="SSF55785">
    <property type="entry name" value="PYP-like sensor domain (PAS domain)"/>
    <property type="match status" value="1"/>
</dbReference>
<dbReference type="InterPro" id="IPR029787">
    <property type="entry name" value="Nucleotide_cyclase"/>
</dbReference>
<dbReference type="OrthoDB" id="9176779at2"/>
<gene>
    <name evidence="4" type="ORF">CR105_00360</name>
</gene>
<feature type="domain" description="PAS" evidence="1">
    <location>
        <begin position="148"/>
        <end position="201"/>
    </location>
</feature>
<dbReference type="SMART" id="SM00091">
    <property type="entry name" value="PAS"/>
    <property type="match status" value="1"/>
</dbReference>
<dbReference type="PROSITE" id="PS50887">
    <property type="entry name" value="GGDEF"/>
    <property type="match status" value="1"/>
</dbReference>
<dbReference type="EMBL" id="PDOC01000001">
    <property type="protein sequence ID" value="PIL46650.1"/>
    <property type="molecule type" value="Genomic_DNA"/>
</dbReference>
<dbReference type="Proteomes" id="UP000230390">
    <property type="component" value="Unassembled WGS sequence"/>
</dbReference>
<evidence type="ECO:0000259" key="1">
    <source>
        <dbReference type="PROSITE" id="PS50112"/>
    </source>
</evidence>
<dbReference type="PROSITE" id="PS50113">
    <property type="entry name" value="PAC"/>
    <property type="match status" value="1"/>
</dbReference>
<reference evidence="4 5" key="1">
    <citation type="submission" date="2017-10" db="EMBL/GenBank/DDBJ databases">
        <title>Massilia psychrophilum sp. nov., a novel purple-pigmented bacterium isolated from Tianshan glacier, Xinjiang Municipality, China.</title>
        <authorList>
            <person name="Wang H."/>
        </authorList>
    </citation>
    <scope>NUCLEOTIDE SEQUENCE [LARGE SCALE GENOMIC DNA]</scope>
    <source>
        <strain evidence="4 5">JCM 30074</strain>
    </source>
</reference>
<dbReference type="RefSeq" id="WP_099786451.1">
    <property type="nucleotide sequence ID" value="NZ_JBHLYV010000100.1"/>
</dbReference>
<dbReference type="Gene3D" id="3.30.70.270">
    <property type="match status" value="1"/>
</dbReference>
<dbReference type="CDD" id="cd00130">
    <property type="entry name" value="PAS"/>
    <property type="match status" value="1"/>
</dbReference>
<dbReference type="Pfam" id="PF08448">
    <property type="entry name" value="PAS_4"/>
    <property type="match status" value="1"/>
</dbReference>
<dbReference type="InterPro" id="IPR000700">
    <property type="entry name" value="PAS-assoc_C"/>
</dbReference>
<dbReference type="InterPro" id="IPR013656">
    <property type="entry name" value="PAS_4"/>
</dbReference>